<dbReference type="Pfam" id="PF02770">
    <property type="entry name" value="Acyl-CoA_dh_M"/>
    <property type="match status" value="1"/>
</dbReference>
<dbReference type="InterPro" id="IPR006091">
    <property type="entry name" value="Acyl-CoA_Oxase/DH_mid-dom"/>
</dbReference>
<evidence type="ECO:0000256" key="4">
    <source>
        <dbReference type="ARBA" id="ARBA00022827"/>
    </source>
</evidence>
<gene>
    <name evidence="9" type="ORF">G7Y82_01285</name>
</gene>
<feature type="domain" description="Acyl-CoA dehydrogenase/oxidase C-terminal" evidence="6">
    <location>
        <begin position="614"/>
        <end position="762"/>
    </location>
</feature>
<proteinExistence type="inferred from homology"/>
<evidence type="ECO:0000256" key="1">
    <source>
        <dbReference type="ARBA" id="ARBA00001974"/>
    </source>
</evidence>
<dbReference type="Pfam" id="PF00441">
    <property type="entry name" value="Acyl-CoA_dh_1"/>
    <property type="match status" value="2"/>
</dbReference>
<comment type="cofactor">
    <cofactor evidence="1">
        <name>FAD</name>
        <dbReference type="ChEBI" id="CHEBI:57692"/>
    </cofactor>
</comment>
<evidence type="ECO:0000256" key="2">
    <source>
        <dbReference type="ARBA" id="ARBA00009347"/>
    </source>
</evidence>
<dbReference type="PANTHER" id="PTHR43292:SF3">
    <property type="entry name" value="ACYL-COA DEHYDROGENASE FADE29"/>
    <property type="match status" value="1"/>
</dbReference>
<name>A0A970B4V7_9GAMM</name>
<reference evidence="9" key="1">
    <citation type="submission" date="2020-03" db="EMBL/GenBank/DDBJ databases">
        <title>Solimonas marina sp. nov., isolated from deep seawater of the Pacific Ocean.</title>
        <authorList>
            <person name="Liu X."/>
            <person name="Lai Q."/>
            <person name="Sun F."/>
            <person name="Gai Y."/>
            <person name="Li G."/>
            <person name="Shao Z."/>
        </authorList>
    </citation>
    <scope>NUCLEOTIDE SEQUENCE</scope>
    <source>
        <strain evidence="9">C16B3</strain>
    </source>
</reference>
<accession>A0A970B4V7</accession>
<dbReference type="Proteomes" id="UP000653472">
    <property type="component" value="Unassembled WGS sequence"/>
</dbReference>
<feature type="domain" description="Acyl-CoA dehydrogenase/oxidase C-terminal" evidence="6">
    <location>
        <begin position="225"/>
        <end position="368"/>
    </location>
</feature>
<dbReference type="InterPro" id="IPR046373">
    <property type="entry name" value="Acyl-CoA_Oxase/DH_mid-dom_sf"/>
</dbReference>
<dbReference type="GO" id="GO:0016627">
    <property type="term" value="F:oxidoreductase activity, acting on the CH-CH group of donors"/>
    <property type="evidence" value="ECO:0007669"/>
    <property type="project" value="InterPro"/>
</dbReference>
<dbReference type="SUPFAM" id="SSF56645">
    <property type="entry name" value="Acyl-CoA dehydrogenase NM domain-like"/>
    <property type="match status" value="2"/>
</dbReference>
<sequence length="776" mass="83559">MSLSLSEDQLLIRDAAESFLVDVGEAAAVRAHAAADDGYDLTIWQRLAGELGWCAIPLAEAHGGLGLGAVEMTLLLEAMGRRLFCSPYFSTVCLAATLIQETGAVAAQGGPLRAIAEGRVRFGTVMPDGDWSDAAASLTATRRDDDWRLQGTAARVVDGGSADVLLLIARCDGGLGLFALPRDSVGMKIESLQTWDATRRFASVQLDDAAAERVDDPGRAAGFARALALARLYLAAECLGAAQRCLDLTVEYTAQRKQFGRTLASFQAVKHRCATMMVKLEALRSMVGGAAALAAEAAPTDALARECAAARQLACDTLFECAQEALQLHGGVGFTWEYDVQLYFKRAQAASHWLGTAEALREQIAASLIDAGAAIESAANDRDAGDAQFRAEIAGWMREHLGGRYASLRHRGGPGDEEADPALRKEWERELAAGGWTCVGWPRSAGGRGLSIARQVIFHEEYARAGGPGRMGHIGEGLIGPTLIAFGTDAQKKRFLPKIVDGSEFWAQGYSEPNAGSDLANVQTRAERLADGSWQVSGQKIWTSLAHESDWIFVLARCEPGSRGNKGLVFLLLPLNQPGIEVRPIRQLGGGCEFNEVFFDQAVAAAEHVVGKPGEGWKVAMGLLEAERGVSTLGQQMHFAHELQAVIDALRARGRGCDAALRQRVAQAWSGLRVMRYNALRMLADDGASLGLKREALIYKYYWSNWHRDLGKLGADVLGAEADVISADPAIRPLQQLFFFSRADTIYAGANEIQLNLIAERGLGMPRELRPATESK</sequence>
<dbReference type="InterPro" id="IPR037069">
    <property type="entry name" value="AcylCoA_DH/ox_N_sf"/>
</dbReference>
<dbReference type="PANTHER" id="PTHR43292">
    <property type="entry name" value="ACYL-COA DEHYDROGENASE"/>
    <property type="match status" value="1"/>
</dbReference>
<evidence type="ECO:0000259" key="6">
    <source>
        <dbReference type="Pfam" id="PF00441"/>
    </source>
</evidence>
<dbReference type="InterPro" id="IPR009100">
    <property type="entry name" value="AcylCoA_DH/oxidase_NM_dom_sf"/>
</dbReference>
<dbReference type="InterPro" id="IPR036250">
    <property type="entry name" value="AcylCo_DH-like_C"/>
</dbReference>
<dbReference type="Gene3D" id="1.20.140.10">
    <property type="entry name" value="Butyryl-CoA Dehydrogenase, subunit A, domain 3"/>
    <property type="match status" value="2"/>
</dbReference>
<dbReference type="InterPro" id="IPR009075">
    <property type="entry name" value="AcylCo_DH/oxidase_C"/>
</dbReference>
<dbReference type="Gene3D" id="2.40.110.10">
    <property type="entry name" value="Butyryl-CoA Dehydrogenase, subunit A, domain 2"/>
    <property type="match status" value="2"/>
</dbReference>
<evidence type="ECO:0000256" key="3">
    <source>
        <dbReference type="ARBA" id="ARBA00022630"/>
    </source>
</evidence>
<feature type="domain" description="Acyl-CoA dehydrogenase/oxidase N-terminal" evidence="8">
    <location>
        <begin position="422"/>
        <end position="502"/>
    </location>
</feature>
<evidence type="ECO:0000313" key="10">
    <source>
        <dbReference type="Proteomes" id="UP000653472"/>
    </source>
</evidence>
<dbReference type="Pfam" id="PF02771">
    <property type="entry name" value="Acyl-CoA_dh_N"/>
    <property type="match status" value="2"/>
</dbReference>
<dbReference type="GO" id="GO:0050660">
    <property type="term" value="F:flavin adenine dinucleotide binding"/>
    <property type="evidence" value="ECO:0007669"/>
    <property type="project" value="InterPro"/>
</dbReference>
<dbReference type="CDD" id="cd00567">
    <property type="entry name" value="ACAD"/>
    <property type="match status" value="1"/>
</dbReference>
<protein>
    <submittedName>
        <fullName evidence="9">Acyl-CoA dehydrogenase</fullName>
    </submittedName>
</protein>
<dbReference type="AlphaFoldDB" id="A0A970B4V7"/>
<feature type="domain" description="Acyl-CoA oxidase/dehydrogenase middle" evidence="7">
    <location>
        <begin position="507"/>
        <end position="601"/>
    </location>
</feature>
<evidence type="ECO:0000259" key="8">
    <source>
        <dbReference type="Pfam" id="PF02771"/>
    </source>
</evidence>
<evidence type="ECO:0000256" key="5">
    <source>
        <dbReference type="ARBA" id="ARBA00023002"/>
    </source>
</evidence>
<evidence type="ECO:0000259" key="7">
    <source>
        <dbReference type="Pfam" id="PF02770"/>
    </source>
</evidence>
<dbReference type="EMBL" id="JAAVXB010000001">
    <property type="protein sequence ID" value="NKF20930.1"/>
    <property type="molecule type" value="Genomic_DNA"/>
</dbReference>
<evidence type="ECO:0000313" key="9">
    <source>
        <dbReference type="EMBL" id="NKF20930.1"/>
    </source>
</evidence>
<keyword evidence="10" id="KW-1185">Reference proteome</keyword>
<dbReference type="GO" id="GO:0005886">
    <property type="term" value="C:plasma membrane"/>
    <property type="evidence" value="ECO:0007669"/>
    <property type="project" value="TreeGrafter"/>
</dbReference>
<dbReference type="SUPFAM" id="SSF47203">
    <property type="entry name" value="Acyl-CoA dehydrogenase C-terminal domain-like"/>
    <property type="match status" value="2"/>
</dbReference>
<dbReference type="Gene3D" id="1.10.540.10">
    <property type="entry name" value="Acyl-CoA dehydrogenase/oxidase, N-terminal domain"/>
    <property type="match status" value="2"/>
</dbReference>
<keyword evidence="4" id="KW-0274">FAD</keyword>
<keyword evidence="3" id="KW-0285">Flavoprotein</keyword>
<comment type="caution">
    <text evidence="9">The sequence shown here is derived from an EMBL/GenBank/DDBJ whole genome shotgun (WGS) entry which is preliminary data.</text>
</comment>
<comment type="similarity">
    <text evidence="2">Belongs to the acyl-CoA dehydrogenase family.</text>
</comment>
<keyword evidence="5" id="KW-0560">Oxidoreductase</keyword>
<organism evidence="9 10">
    <name type="scientific">Solimonas marina</name>
    <dbReference type="NCBI Taxonomy" id="2714601"/>
    <lineage>
        <taxon>Bacteria</taxon>
        <taxon>Pseudomonadati</taxon>
        <taxon>Pseudomonadota</taxon>
        <taxon>Gammaproteobacteria</taxon>
        <taxon>Nevskiales</taxon>
        <taxon>Nevskiaceae</taxon>
        <taxon>Solimonas</taxon>
    </lineage>
</organism>
<dbReference type="InterPro" id="IPR013786">
    <property type="entry name" value="AcylCoA_DH/ox_N"/>
</dbReference>
<dbReference type="InterPro" id="IPR052161">
    <property type="entry name" value="Mycobact_Acyl-CoA_DH"/>
</dbReference>
<feature type="domain" description="Acyl-CoA dehydrogenase/oxidase N-terminal" evidence="8">
    <location>
        <begin position="6"/>
        <end position="117"/>
    </location>
</feature>